<sequence length="476" mass="55242">MDQKPVVIIGAGPAGLTAASELAARGVPVVILEKTDRVGGIARTDEYKGYRFDIGGHRFFTRVPWVMEFWKREMGDDFLRRPRQSHIYYRREFYTYPIKPFEALRKFGLKESVAVIASYLRAQVRRRPNEETFEDYIINHFGERLFNHFFKSYTEKVWGIPTSEIRAAWAAQRIKGMTIWGMLRSALFPSRNKFTSLIDQFYYPRLGPGQMWERVRDRVLASGRATFYFNATVIALTHADGVVQSVKFVTPRGDTHSIDCRAVISSAPLRELLHWFSPALPGATLAAANGLHYRDFLVVALIIDRVDMFPDNWIYIHDRDVRVGRIQNFKNWSPELVPDATKTCLGLEYFLFDTDRLWHMPDHELVNMAAQELVRIGLAKRREIIDGCVVRMPKAYPTYDRDYEQAMPTIREALAQFQNVYPVGRNGMHKYNNQDHAMYTAKLSVENLCDGAQHDIWDVNVERVYHEEVDTRQQTQ</sequence>
<dbReference type="PANTHER" id="PTHR21197">
    <property type="entry name" value="UDP-GALACTOPYRANOSE MUTASE"/>
    <property type="match status" value="1"/>
</dbReference>
<dbReference type="SUPFAM" id="SSF51971">
    <property type="entry name" value="Nucleotide-binding domain"/>
    <property type="match status" value="1"/>
</dbReference>
<reference evidence="2 3" key="1">
    <citation type="journal article" date="2016" name="Nat. Commun.">
        <title>Thousands of microbial genomes shed light on interconnected biogeochemical processes in an aquifer system.</title>
        <authorList>
            <person name="Anantharaman K."/>
            <person name="Brown C.T."/>
            <person name="Hug L.A."/>
            <person name="Sharon I."/>
            <person name="Castelle C.J."/>
            <person name="Probst A.J."/>
            <person name="Thomas B.C."/>
            <person name="Singh A."/>
            <person name="Wilkins M.J."/>
            <person name="Karaoz U."/>
            <person name="Brodie E.L."/>
            <person name="Williams K.H."/>
            <person name="Hubbard S.S."/>
            <person name="Banfield J.F."/>
        </authorList>
    </citation>
    <scope>NUCLEOTIDE SEQUENCE [LARGE SCALE GENOMIC DNA]</scope>
</reference>
<dbReference type="PRINTS" id="PR00419">
    <property type="entry name" value="ADXRDTASE"/>
</dbReference>
<protein>
    <recommendedName>
        <fullName evidence="1">Amine oxidase domain-containing protein</fullName>
    </recommendedName>
</protein>
<gene>
    <name evidence="2" type="ORF">A2848_01520</name>
</gene>
<dbReference type="InterPro" id="IPR036188">
    <property type="entry name" value="FAD/NAD-bd_sf"/>
</dbReference>
<dbReference type="NCBIfam" id="NF005545">
    <property type="entry name" value="PRK07208.1-1"/>
    <property type="match status" value="1"/>
</dbReference>
<dbReference type="GO" id="GO:0016491">
    <property type="term" value="F:oxidoreductase activity"/>
    <property type="evidence" value="ECO:0007669"/>
    <property type="project" value="InterPro"/>
</dbReference>
<dbReference type="Proteomes" id="UP000176329">
    <property type="component" value="Unassembled WGS sequence"/>
</dbReference>
<dbReference type="PANTHER" id="PTHR21197:SF0">
    <property type="entry name" value="UDP-GALACTOPYRANOSE MUTASE"/>
    <property type="match status" value="1"/>
</dbReference>
<evidence type="ECO:0000313" key="2">
    <source>
        <dbReference type="EMBL" id="OGH62136.1"/>
    </source>
</evidence>
<evidence type="ECO:0000259" key="1">
    <source>
        <dbReference type="Pfam" id="PF01593"/>
    </source>
</evidence>
<name>A0A1F6LS17_9BACT</name>
<organism evidence="2 3">
    <name type="scientific">Candidatus Magasanikbacteria bacterium RIFCSPHIGHO2_01_FULL_50_8</name>
    <dbReference type="NCBI Taxonomy" id="1798674"/>
    <lineage>
        <taxon>Bacteria</taxon>
        <taxon>Candidatus Magasanikiibacteriota</taxon>
    </lineage>
</organism>
<dbReference type="EMBL" id="MFPV01000020">
    <property type="protein sequence ID" value="OGH62136.1"/>
    <property type="molecule type" value="Genomic_DNA"/>
</dbReference>
<dbReference type="Gene3D" id="3.50.50.60">
    <property type="entry name" value="FAD/NAD(P)-binding domain"/>
    <property type="match status" value="1"/>
</dbReference>
<evidence type="ECO:0000313" key="3">
    <source>
        <dbReference type="Proteomes" id="UP000176329"/>
    </source>
</evidence>
<accession>A0A1F6LS17</accession>
<feature type="domain" description="Amine oxidase" evidence="1">
    <location>
        <begin position="14"/>
        <end position="397"/>
    </location>
</feature>
<comment type="caution">
    <text evidence="2">The sequence shown here is derived from an EMBL/GenBank/DDBJ whole genome shotgun (WGS) entry which is preliminary data.</text>
</comment>
<dbReference type="GO" id="GO:0008767">
    <property type="term" value="F:UDP-galactopyranose mutase activity"/>
    <property type="evidence" value="ECO:0007669"/>
    <property type="project" value="TreeGrafter"/>
</dbReference>
<dbReference type="GO" id="GO:0005829">
    <property type="term" value="C:cytosol"/>
    <property type="evidence" value="ECO:0007669"/>
    <property type="project" value="TreeGrafter"/>
</dbReference>
<proteinExistence type="predicted"/>
<dbReference type="AlphaFoldDB" id="A0A1F6LS17"/>
<dbReference type="NCBIfam" id="NF005548">
    <property type="entry name" value="PRK07208.1-4"/>
    <property type="match status" value="1"/>
</dbReference>
<dbReference type="Pfam" id="PF01593">
    <property type="entry name" value="Amino_oxidase"/>
    <property type="match status" value="1"/>
</dbReference>
<dbReference type="InterPro" id="IPR002937">
    <property type="entry name" value="Amino_oxidase"/>
</dbReference>
<dbReference type="GO" id="GO:0050660">
    <property type="term" value="F:flavin adenine dinucleotide binding"/>
    <property type="evidence" value="ECO:0007669"/>
    <property type="project" value="TreeGrafter"/>
</dbReference>